<dbReference type="EMBL" id="MU866198">
    <property type="protein sequence ID" value="KAK4176401.1"/>
    <property type="molecule type" value="Genomic_DNA"/>
</dbReference>
<gene>
    <name evidence="8" type="ORF">QBC36DRAFT_9307</name>
</gene>
<dbReference type="Proteomes" id="UP001302321">
    <property type="component" value="Unassembled WGS sequence"/>
</dbReference>
<keyword evidence="9" id="KW-1185">Reference proteome</keyword>
<keyword evidence="5" id="KW-0539">Nucleus</keyword>
<evidence type="ECO:0000259" key="7">
    <source>
        <dbReference type="PROSITE" id="PS00463"/>
    </source>
</evidence>
<dbReference type="CDD" id="cd12148">
    <property type="entry name" value="fungal_TF_MHR"/>
    <property type="match status" value="1"/>
</dbReference>
<dbReference type="GO" id="GO:0000981">
    <property type="term" value="F:DNA-binding transcription factor activity, RNA polymerase II-specific"/>
    <property type="evidence" value="ECO:0007669"/>
    <property type="project" value="InterPro"/>
</dbReference>
<evidence type="ECO:0000256" key="3">
    <source>
        <dbReference type="ARBA" id="ARBA00023125"/>
    </source>
</evidence>
<evidence type="ECO:0000256" key="5">
    <source>
        <dbReference type="ARBA" id="ARBA00023242"/>
    </source>
</evidence>
<comment type="caution">
    <text evidence="8">The sequence shown here is derived from an EMBL/GenBank/DDBJ whole genome shotgun (WGS) entry which is preliminary data.</text>
</comment>
<dbReference type="InterPro" id="IPR051089">
    <property type="entry name" value="prtT"/>
</dbReference>
<reference evidence="8" key="1">
    <citation type="journal article" date="2023" name="Mol. Phylogenet. Evol.">
        <title>Genome-scale phylogeny and comparative genomics of the fungal order Sordariales.</title>
        <authorList>
            <person name="Hensen N."/>
            <person name="Bonometti L."/>
            <person name="Westerberg I."/>
            <person name="Brannstrom I.O."/>
            <person name="Guillou S."/>
            <person name="Cros-Aarteil S."/>
            <person name="Calhoun S."/>
            <person name="Haridas S."/>
            <person name="Kuo A."/>
            <person name="Mondo S."/>
            <person name="Pangilinan J."/>
            <person name="Riley R."/>
            <person name="LaButti K."/>
            <person name="Andreopoulos B."/>
            <person name="Lipzen A."/>
            <person name="Chen C."/>
            <person name="Yan M."/>
            <person name="Daum C."/>
            <person name="Ng V."/>
            <person name="Clum A."/>
            <person name="Steindorff A."/>
            <person name="Ohm R.A."/>
            <person name="Martin F."/>
            <person name="Silar P."/>
            <person name="Natvig D.O."/>
            <person name="Lalanne C."/>
            <person name="Gautier V."/>
            <person name="Ament-Velasquez S.L."/>
            <person name="Kruys A."/>
            <person name="Hutchinson M.I."/>
            <person name="Powell A.J."/>
            <person name="Barry K."/>
            <person name="Miller A.N."/>
            <person name="Grigoriev I.V."/>
            <person name="Debuchy R."/>
            <person name="Gladieux P."/>
            <person name="Hiltunen Thoren M."/>
            <person name="Johannesson H."/>
        </authorList>
    </citation>
    <scope>NUCLEOTIDE SEQUENCE</scope>
    <source>
        <strain evidence="8">CBS 892.96</strain>
    </source>
</reference>
<dbReference type="GO" id="GO:0005634">
    <property type="term" value="C:nucleus"/>
    <property type="evidence" value="ECO:0007669"/>
    <property type="project" value="UniProtKB-SubCell"/>
</dbReference>
<dbReference type="PANTHER" id="PTHR31845:SF32">
    <property type="entry name" value="MISCELLANEOUS ZN(II)2CYS6 TRANSCRIPTION FACTOR (EUROFUNG)-RELATED"/>
    <property type="match status" value="1"/>
</dbReference>
<dbReference type="PROSITE" id="PS00463">
    <property type="entry name" value="ZN2_CY6_FUNGAL_1"/>
    <property type="match status" value="1"/>
</dbReference>
<keyword evidence="2" id="KW-0805">Transcription regulation</keyword>
<keyword evidence="4" id="KW-0804">Transcription</keyword>
<keyword evidence="3" id="KW-0238">DNA-binding</keyword>
<feature type="compositionally biased region" description="Low complexity" evidence="6">
    <location>
        <begin position="105"/>
        <end position="123"/>
    </location>
</feature>
<feature type="domain" description="Zn(2)-C6 fungal-type" evidence="7">
    <location>
        <begin position="26"/>
        <end position="56"/>
    </location>
</feature>
<dbReference type="InterPro" id="IPR036864">
    <property type="entry name" value="Zn2-C6_fun-type_DNA-bd_sf"/>
</dbReference>
<dbReference type="PANTHER" id="PTHR31845">
    <property type="entry name" value="FINGER DOMAIN PROTEIN, PUTATIVE-RELATED"/>
    <property type="match status" value="1"/>
</dbReference>
<evidence type="ECO:0000256" key="4">
    <source>
        <dbReference type="ARBA" id="ARBA00023163"/>
    </source>
</evidence>
<reference evidence="8" key="2">
    <citation type="submission" date="2023-05" db="EMBL/GenBank/DDBJ databases">
        <authorList>
            <consortium name="Lawrence Berkeley National Laboratory"/>
            <person name="Steindorff A."/>
            <person name="Hensen N."/>
            <person name="Bonometti L."/>
            <person name="Westerberg I."/>
            <person name="Brannstrom I.O."/>
            <person name="Guillou S."/>
            <person name="Cros-Aarteil S."/>
            <person name="Calhoun S."/>
            <person name="Haridas S."/>
            <person name="Kuo A."/>
            <person name="Mondo S."/>
            <person name="Pangilinan J."/>
            <person name="Riley R."/>
            <person name="Labutti K."/>
            <person name="Andreopoulos B."/>
            <person name="Lipzen A."/>
            <person name="Chen C."/>
            <person name="Yanf M."/>
            <person name="Daum C."/>
            <person name="Ng V."/>
            <person name="Clum A."/>
            <person name="Ohm R."/>
            <person name="Martin F."/>
            <person name="Silar P."/>
            <person name="Natvig D."/>
            <person name="Lalanne C."/>
            <person name="Gautier V."/>
            <person name="Ament-Velasquez S.L."/>
            <person name="Kruys A."/>
            <person name="Hutchinson M.I."/>
            <person name="Powell A.J."/>
            <person name="Barry K."/>
            <person name="Miller A.N."/>
            <person name="Grigoriev I.V."/>
            <person name="Debuchy R."/>
            <person name="Gladieux P."/>
            <person name="Thoren M.H."/>
            <person name="Johannesson H."/>
        </authorList>
    </citation>
    <scope>NUCLEOTIDE SEQUENCE</scope>
    <source>
        <strain evidence="8">CBS 892.96</strain>
    </source>
</reference>
<accession>A0AAN6W8I6</accession>
<evidence type="ECO:0000256" key="2">
    <source>
        <dbReference type="ARBA" id="ARBA00023015"/>
    </source>
</evidence>
<protein>
    <recommendedName>
        <fullName evidence="7">Zn(2)-C6 fungal-type domain-containing protein</fullName>
    </recommendedName>
</protein>
<evidence type="ECO:0000256" key="6">
    <source>
        <dbReference type="SAM" id="MobiDB-lite"/>
    </source>
</evidence>
<dbReference type="InterPro" id="IPR001138">
    <property type="entry name" value="Zn2Cys6_DnaBD"/>
</dbReference>
<organism evidence="8 9">
    <name type="scientific">Triangularia setosa</name>
    <dbReference type="NCBI Taxonomy" id="2587417"/>
    <lineage>
        <taxon>Eukaryota</taxon>
        <taxon>Fungi</taxon>
        <taxon>Dikarya</taxon>
        <taxon>Ascomycota</taxon>
        <taxon>Pezizomycotina</taxon>
        <taxon>Sordariomycetes</taxon>
        <taxon>Sordariomycetidae</taxon>
        <taxon>Sordariales</taxon>
        <taxon>Podosporaceae</taxon>
        <taxon>Triangularia</taxon>
    </lineage>
</organism>
<dbReference type="Gene3D" id="4.10.240.10">
    <property type="entry name" value="Zn(2)-C6 fungal-type DNA-binding domain"/>
    <property type="match status" value="1"/>
</dbReference>
<dbReference type="GO" id="GO:0008270">
    <property type="term" value="F:zinc ion binding"/>
    <property type="evidence" value="ECO:0007669"/>
    <property type="project" value="InterPro"/>
</dbReference>
<proteinExistence type="predicted"/>
<feature type="region of interest" description="Disordered" evidence="6">
    <location>
        <begin position="92"/>
        <end position="130"/>
    </location>
</feature>
<sequence>METASSSSTTTTNGSINGMPAPYGRACTNCARAKCRCIYRTGGTDCERCHRLRKECIPSVSVRKRNGKRTHVSRAAQLEAKLEDLVSLLRHQAGPGGKAPSPGDASVASSTPAPSAHSAASVAGDNSPHAVPVAVLPPQIPDCHPAHGKGRPTPVCRGTLLGSVFEPQDMRPRTPTPPPAEPPAIPFCTYQPSSFEAVDGLLTFRKYMLIFLPFVYLPTNMTEERLRKTYPFLWFSIMTVTSKNVDRRLVMSESVKKFIAQRMVMEHEKSLDLLFGLLVVMGWTHYHIKREKPILSLLASLAKSLVFDLGLNKVPSEPYISACLKTAFHPPPREKTMEERRAVLACFLLTSQISHSLKRLDALTWTSHMEESLQFLTQRREWEGDDLLVAQVKIQLIVEQLNRAASQSLDNAPPSYYLSALHTQLTNIKTQLPSHLQQNDTILSHISYTELAIHEAAVAKPGIPTTTTTVPDLQRYAAMEACLNAIKDWFDRHFSIPSYVYIGMTFSYWCHMAHCLLSLYRLSVLDDPSWDRRAVRNKLDLLRICDQLKLGFEEVSAKRRLDSGPTIEEDGFTKFNMMLRTMKSGWSAELAAIDGVGLSQQQGHPSSAEQYLGGGNANELNLPLFHAEDPEAWMAGLFDMNWDP</sequence>
<dbReference type="GO" id="GO:0000976">
    <property type="term" value="F:transcription cis-regulatory region binding"/>
    <property type="evidence" value="ECO:0007669"/>
    <property type="project" value="TreeGrafter"/>
</dbReference>
<evidence type="ECO:0000313" key="9">
    <source>
        <dbReference type="Proteomes" id="UP001302321"/>
    </source>
</evidence>
<dbReference type="AlphaFoldDB" id="A0AAN6W8I6"/>
<evidence type="ECO:0000313" key="8">
    <source>
        <dbReference type="EMBL" id="KAK4176401.1"/>
    </source>
</evidence>
<evidence type="ECO:0000256" key="1">
    <source>
        <dbReference type="ARBA" id="ARBA00004123"/>
    </source>
</evidence>
<name>A0AAN6W8I6_9PEZI</name>
<comment type="subcellular location">
    <subcellularLocation>
        <location evidence="1">Nucleus</location>
    </subcellularLocation>
</comment>